<comment type="subcellular location">
    <subcellularLocation>
        <location evidence="1 7">Cell membrane</location>
        <topology evidence="1 7">Multi-pass membrane protein</topology>
    </subcellularLocation>
</comment>
<evidence type="ECO:0000256" key="2">
    <source>
        <dbReference type="ARBA" id="ARBA00022448"/>
    </source>
</evidence>
<keyword evidence="6 7" id="KW-0472">Membrane</keyword>
<evidence type="ECO:0000256" key="3">
    <source>
        <dbReference type="ARBA" id="ARBA00022475"/>
    </source>
</evidence>
<evidence type="ECO:0000256" key="4">
    <source>
        <dbReference type="ARBA" id="ARBA00022692"/>
    </source>
</evidence>
<dbReference type="PROSITE" id="PS50928">
    <property type="entry name" value="ABC_TM1"/>
    <property type="match status" value="1"/>
</dbReference>
<sequence length="273" mass="29970">MKRASWTTRGLGGLGLRLVAITVFLLGWEAAVWTLAIPAYILPPPSAVLTALYRGFASTLYLEHIWVTLYETLLGFFLGVALAVVLGTVVALNRTVEYFLYPFIVMFQAMPKVALAPLIIVWFGLGLTSKVVNAALVAFFPLMVNTIVGLRSAEEDRLNLMRSLAATRTQIFWMLQLPNAMPYIFAGLEIAMIFALIGAIVAEFVGAQAGLGMLIQSMNFSLDVAGQFSVLLILSVMGLAFNSMIVFARRRVLFWDENQKKDTDHLSAKGGNL</sequence>
<feature type="transmembrane region" description="Helical" evidence="7">
    <location>
        <begin position="183"/>
        <end position="205"/>
    </location>
</feature>
<dbReference type="KEGG" id="mno:Mnod_2985"/>
<dbReference type="OrthoDB" id="9786495at2"/>
<dbReference type="GO" id="GO:0055085">
    <property type="term" value="P:transmembrane transport"/>
    <property type="evidence" value="ECO:0007669"/>
    <property type="project" value="InterPro"/>
</dbReference>
<dbReference type="PANTHER" id="PTHR30151:SF20">
    <property type="entry name" value="ABC TRANSPORTER PERMEASE PROTEIN HI_0355-RELATED"/>
    <property type="match status" value="1"/>
</dbReference>
<organism evidence="9 10">
    <name type="scientific">Methylobacterium nodulans (strain LMG 21967 / CNCM I-2342 / ORS 2060)</name>
    <dbReference type="NCBI Taxonomy" id="460265"/>
    <lineage>
        <taxon>Bacteria</taxon>
        <taxon>Pseudomonadati</taxon>
        <taxon>Pseudomonadota</taxon>
        <taxon>Alphaproteobacteria</taxon>
        <taxon>Hyphomicrobiales</taxon>
        <taxon>Methylobacteriaceae</taxon>
        <taxon>Methylobacterium</taxon>
    </lineage>
</organism>
<evidence type="ECO:0000256" key="7">
    <source>
        <dbReference type="RuleBase" id="RU363032"/>
    </source>
</evidence>
<comment type="similarity">
    <text evidence="7">Belongs to the binding-protein-dependent transport system permease family.</text>
</comment>
<dbReference type="EMBL" id="CP001349">
    <property type="protein sequence ID" value="ACL57934.1"/>
    <property type="molecule type" value="Genomic_DNA"/>
</dbReference>
<keyword evidence="4 7" id="KW-0812">Transmembrane</keyword>
<evidence type="ECO:0000256" key="5">
    <source>
        <dbReference type="ARBA" id="ARBA00022989"/>
    </source>
</evidence>
<dbReference type="AlphaFoldDB" id="B8II65"/>
<feature type="transmembrane region" description="Helical" evidence="7">
    <location>
        <begin position="99"/>
        <end position="125"/>
    </location>
</feature>
<dbReference type="GO" id="GO:0005886">
    <property type="term" value="C:plasma membrane"/>
    <property type="evidence" value="ECO:0007669"/>
    <property type="project" value="UniProtKB-SubCell"/>
</dbReference>
<proteinExistence type="inferred from homology"/>
<dbReference type="CDD" id="cd06261">
    <property type="entry name" value="TM_PBP2"/>
    <property type="match status" value="1"/>
</dbReference>
<dbReference type="eggNOG" id="COG0600">
    <property type="taxonomic scope" value="Bacteria"/>
</dbReference>
<dbReference type="HOGENOM" id="CLU_046113_2_2_5"/>
<protein>
    <submittedName>
        <fullName evidence="9">Binding-protein-dependent transport systems inner membrane component</fullName>
    </submittedName>
</protein>
<dbReference type="RefSeq" id="WP_015929607.1">
    <property type="nucleotide sequence ID" value="NC_011894.1"/>
</dbReference>
<feature type="transmembrane region" description="Helical" evidence="7">
    <location>
        <begin position="73"/>
        <end position="92"/>
    </location>
</feature>
<feature type="domain" description="ABC transmembrane type-1" evidence="8">
    <location>
        <begin position="65"/>
        <end position="245"/>
    </location>
</feature>
<keyword evidence="10" id="KW-1185">Reference proteome</keyword>
<dbReference type="PANTHER" id="PTHR30151">
    <property type="entry name" value="ALKANE SULFONATE ABC TRANSPORTER-RELATED, MEMBRANE SUBUNIT"/>
    <property type="match status" value="1"/>
</dbReference>
<keyword evidence="5 7" id="KW-1133">Transmembrane helix</keyword>
<dbReference type="STRING" id="460265.Mnod_2985"/>
<name>B8II65_METNO</name>
<dbReference type="SUPFAM" id="SSF161098">
    <property type="entry name" value="MetI-like"/>
    <property type="match status" value="1"/>
</dbReference>
<feature type="transmembrane region" description="Helical" evidence="7">
    <location>
        <begin position="131"/>
        <end position="153"/>
    </location>
</feature>
<evidence type="ECO:0000313" key="10">
    <source>
        <dbReference type="Proteomes" id="UP000008207"/>
    </source>
</evidence>
<keyword evidence="3" id="KW-1003">Cell membrane</keyword>
<gene>
    <name evidence="9" type="ordered locus">Mnod_2985</name>
</gene>
<reference evidence="9 10" key="1">
    <citation type="submission" date="2009-01" db="EMBL/GenBank/DDBJ databases">
        <title>Complete sequence of chromosome of Methylobacterium nodulans ORS 2060.</title>
        <authorList>
            <consortium name="US DOE Joint Genome Institute"/>
            <person name="Lucas S."/>
            <person name="Copeland A."/>
            <person name="Lapidus A."/>
            <person name="Glavina del Rio T."/>
            <person name="Dalin E."/>
            <person name="Tice H."/>
            <person name="Bruce D."/>
            <person name="Goodwin L."/>
            <person name="Pitluck S."/>
            <person name="Sims D."/>
            <person name="Brettin T."/>
            <person name="Detter J.C."/>
            <person name="Han C."/>
            <person name="Larimer F."/>
            <person name="Land M."/>
            <person name="Hauser L."/>
            <person name="Kyrpides N."/>
            <person name="Ivanova N."/>
            <person name="Marx C.J."/>
            <person name="Richardson P."/>
        </authorList>
    </citation>
    <scope>NUCLEOTIDE SEQUENCE [LARGE SCALE GENOMIC DNA]</scope>
    <source>
        <strain evidence="10">LMG 21967 / CNCM I-2342 / ORS 2060</strain>
    </source>
</reference>
<accession>B8II65</accession>
<dbReference type="Gene3D" id="1.10.3720.10">
    <property type="entry name" value="MetI-like"/>
    <property type="match status" value="1"/>
</dbReference>
<dbReference type="Proteomes" id="UP000008207">
    <property type="component" value="Chromosome"/>
</dbReference>
<evidence type="ECO:0000313" key="9">
    <source>
        <dbReference type="EMBL" id="ACL57934.1"/>
    </source>
</evidence>
<feature type="transmembrane region" description="Helical" evidence="7">
    <location>
        <begin position="225"/>
        <end position="248"/>
    </location>
</feature>
<evidence type="ECO:0000256" key="6">
    <source>
        <dbReference type="ARBA" id="ARBA00023136"/>
    </source>
</evidence>
<dbReference type="InterPro" id="IPR035906">
    <property type="entry name" value="MetI-like_sf"/>
</dbReference>
<feature type="transmembrane region" description="Helical" evidence="7">
    <location>
        <begin position="21"/>
        <end position="42"/>
    </location>
</feature>
<keyword evidence="2 7" id="KW-0813">Transport</keyword>
<dbReference type="Pfam" id="PF00528">
    <property type="entry name" value="BPD_transp_1"/>
    <property type="match status" value="1"/>
</dbReference>
<evidence type="ECO:0000256" key="1">
    <source>
        <dbReference type="ARBA" id="ARBA00004651"/>
    </source>
</evidence>
<evidence type="ECO:0000259" key="8">
    <source>
        <dbReference type="PROSITE" id="PS50928"/>
    </source>
</evidence>
<dbReference type="InterPro" id="IPR000515">
    <property type="entry name" value="MetI-like"/>
</dbReference>